<dbReference type="Pfam" id="PF00890">
    <property type="entry name" value="FAD_binding_2"/>
    <property type="match status" value="1"/>
</dbReference>
<dbReference type="InterPro" id="IPR003953">
    <property type="entry name" value="FAD-dep_OxRdtase_2_FAD-bd"/>
</dbReference>
<accession>A0A7C9JDJ5</accession>
<dbReference type="AlphaFoldDB" id="A0A7C9JDJ5"/>
<evidence type="ECO:0000256" key="4">
    <source>
        <dbReference type="ARBA" id="ARBA00023002"/>
    </source>
</evidence>
<dbReference type="PANTHER" id="PTHR43400">
    <property type="entry name" value="FUMARATE REDUCTASE"/>
    <property type="match status" value="1"/>
</dbReference>
<dbReference type="GO" id="GO:0008202">
    <property type="term" value="P:steroid metabolic process"/>
    <property type="evidence" value="ECO:0007669"/>
    <property type="project" value="UniProtKB-ARBA"/>
</dbReference>
<organism evidence="7">
    <name type="scientific">Muribaculaceae bacterium Z82</name>
    <dbReference type="NCBI Taxonomy" id="2304548"/>
    <lineage>
        <taxon>Bacteria</taxon>
        <taxon>Pseudomonadati</taxon>
        <taxon>Bacteroidota</taxon>
        <taxon>Bacteroidia</taxon>
        <taxon>Bacteroidales</taxon>
        <taxon>Muribaculaceae</taxon>
    </lineage>
</organism>
<keyword evidence="5" id="KW-1133">Transmembrane helix</keyword>
<evidence type="ECO:0000256" key="1">
    <source>
        <dbReference type="ARBA" id="ARBA00001974"/>
    </source>
</evidence>
<keyword evidence="5" id="KW-0472">Membrane</keyword>
<evidence type="ECO:0000313" key="7">
    <source>
        <dbReference type="EMBL" id="NBI34521.1"/>
    </source>
</evidence>
<gene>
    <name evidence="7" type="ORF">D1639_05650</name>
</gene>
<comment type="cofactor">
    <cofactor evidence="1">
        <name>FAD</name>
        <dbReference type="ChEBI" id="CHEBI:57692"/>
    </cofactor>
</comment>
<evidence type="ECO:0000256" key="5">
    <source>
        <dbReference type="SAM" id="Phobius"/>
    </source>
</evidence>
<dbReference type="PANTHER" id="PTHR43400:SF10">
    <property type="entry name" value="3-OXOSTEROID 1-DEHYDROGENASE"/>
    <property type="match status" value="1"/>
</dbReference>
<keyword evidence="4" id="KW-0560">Oxidoreductase</keyword>
<dbReference type="PROSITE" id="PS51318">
    <property type="entry name" value="TAT"/>
    <property type="match status" value="1"/>
</dbReference>
<dbReference type="EMBL" id="QWKH01000031">
    <property type="protein sequence ID" value="NBI34521.1"/>
    <property type="molecule type" value="Genomic_DNA"/>
</dbReference>
<dbReference type="InterPro" id="IPR036188">
    <property type="entry name" value="FAD/NAD-bd_sf"/>
</dbReference>
<comment type="caution">
    <text evidence="7">The sequence shown here is derived from an EMBL/GenBank/DDBJ whole genome shotgun (WGS) entry which is preliminary data.</text>
</comment>
<evidence type="ECO:0000256" key="2">
    <source>
        <dbReference type="ARBA" id="ARBA00022630"/>
    </source>
</evidence>
<sequence length="579" mass="62649">MLTAVSVTRCTVSRPSTACNAITWICPRAGTDSNKHGAKEGKIMAKELSRRDFLLGSTALGIVAASAGSVGLVTQRAYAADGENEDEDVWRIADGLGEPSETYECDFVVCGSGTTGLCAATRAAELGASVILVDANTENGVGGNSRYVENIGNVAMGTDNALENVGVADHYYDGLASYHRYASNTIITRRFADDGEKVRAWTTDFQGVTYNARGKYDEGEDGMSGGRAAVMKMYKLAQDLGVRVLFDARACKLLTDDAGAVNGVLCKGRAGNVVQVNAKAVDLCTGGFSANKEMFERYTNVPYDCVIPRGSMGTQRGDGLAMGLSLGALLHHPEAVSYCSWILPGHYNKGALTICGTNQADEVFLNQEGRRFCDESVIKDWTLSGNIGSQQQHVFAVIDQAFVDKTMAEGVVTRRANYFEPGEPVPQFQEEIDKALVRDNPRVFKADTIEELGRKLGMDPEVLKTQMETYNSYCDEGYDHDFLKDPQYLRKMDTPPFYGFRCLLAFYGSVGGLKVDEYARVIGSDFKPIPGLYAGGSDAGGLFGPYYDVSCAPGSMQLWARVSGYWAADHAISEYIPSV</sequence>
<dbReference type="InterPro" id="IPR027477">
    <property type="entry name" value="Succ_DH/fumarate_Rdtase_cat_sf"/>
</dbReference>
<dbReference type="SUPFAM" id="SSF51905">
    <property type="entry name" value="FAD/NAD(P)-binding domain"/>
    <property type="match status" value="1"/>
</dbReference>
<dbReference type="Gene3D" id="3.90.700.10">
    <property type="entry name" value="Succinate dehydrogenase/fumarate reductase flavoprotein, catalytic domain"/>
    <property type="match status" value="1"/>
</dbReference>
<dbReference type="GO" id="GO:0016491">
    <property type="term" value="F:oxidoreductase activity"/>
    <property type="evidence" value="ECO:0007669"/>
    <property type="project" value="UniProtKB-KW"/>
</dbReference>
<dbReference type="PRINTS" id="PR00411">
    <property type="entry name" value="PNDRDTASEI"/>
</dbReference>
<feature type="domain" description="FAD-dependent oxidoreductase 2 FAD-binding" evidence="6">
    <location>
        <begin position="106"/>
        <end position="547"/>
    </location>
</feature>
<keyword evidence="3" id="KW-0274">FAD</keyword>
<evidence type="ECO:0000259" key="6">
    <source>
        <dbReference type="Pfam" id="PF00890"/>
    </source>
</evidence>
<protein>
    <submittedName>
        <fullName evidence="7">FAD-binding protein</fullName>
    </submittedName>
</protein>
<evidence type="ECO:0000256" key="3">
    <source>
        <dbReference type="ARBA" id="ARBA00022827"/>
    </source>
</evidence>
<feature type="transmembrane region" description="Helical" evidence="5">
    <location>
        <begin position="53"/>
        <end position="73"/>
    </location>
</feature>
<name>A0A7C9JDJ5_9BACT</name>
<dbReference type="InterPro" id="IPR050315">
    <property type="entry name" value="FAD-oxidoreductase_2"/>
</dbReference>
<keyword evidence="2" id="KW-0285">Flavoprotein</keyword>
<reference evidence="7" key="1">
    <citation type="submission" date="2018-08" db="EMBL/GenBank/DDBJ databases">
        <title>Murine metabolic-syndrome-specific gut microbial biobank.</title>
        <authorList>
            <person name="Liu C."/>
        </authorList>
    </citation>
    <scope>NUCLEOTIDE SEQUENCE [LARGE SCALE GENOMIC DNA]</scope>
    <source>
        <strain evidence="7">Z82</strain>
    </source>
</reference>
<proteinExistence type="predicted"/>
<keyword evidence="5" id="KW-0812">Transmembrane</keyword>
<dbReference type="InterPro" id="IPR006311">
    <property type="entry name" value="TAT_signal"/>
</dbReference>
<dbReference type="Gene3D" id="3.50.50.60">
    <property type="entry name" value="FAD/NAD(P)-binding domain"/>
    <property type="match status" value="1"/>
</dbReference>
<dbReference type="SUPFAM" id="SSF56425">
    <property type="entry name" value="Succinate dehydrogenase/fumarate reductase flavoprotein, catalytic domain"/>
    <property type="match status" value="1"/>
</dbReference>